<dbReference type="SUPFAM" id="SSF48452">
    <property type="entry name" value="TPR-like"/>
    <property type="match status" value="1"/>
</dbReference>
<keyword evidence="1" id="KW-0732">Signal</keyword>
<name>A0A249W5U8_VIBPH</name>
<dbReference type="Gene3D" id="1.25.40.10">
    <property type="entry name" value="Tetratricopeptide repeat domain"/>
    <property type="match status" value="1"/>
</dbReference>
<reference evidence="3 4" key="1">
    <citation type="submission" date="2015-08" db="EMBL/GenBank/DDBJ databases">
        <title>Draft Genome Sequences of Vibrio parahaemolyticus Strains.</title>
        <authorList>
            <person name="Gonzalez-Escalona N."/>
            <person name="DePaola A."/>
        </authorList>
    </citation>
    <scope>NUCLEOTIDE SEQUENCE [LARGE SCALE GENOMIC DNA]</scope>
    <source>
        <strain evidence="3 4">CFSAN001621</strain>
    </source>
</reference>
<accession>A0A249W5U8</accession>
<dbReference type="EMBL" id="LHQV01000002">
    <property type="protein sequence ID" value="OQK04822.1"/>
    <property type="molecule type" value="Genomic_DNA"/>
</dbReference>
<gene>
    <name evidence="3" type="ORF">AKG60_01915</name>
    <name evidence="2" type="ORF">YA91_16205</name>
</gene>
<evidence type="ECO:0000256" key="1">
    <source>
        <dbReference type="SAM" id="SignalP"/>
    </source>
</evidence>
<evidence type="ECO:0000313" key="3">
    <source>
        <dbReference type="EMBL" id="OQK04822.1"/>
    </source>
</evidence>
<dbReference type="Pfam" id="PF14559">
    <property type="entry name" value="TPR_19"/>
    <property type="match status" value="1"/>
</dbReference>
<feature type="chain" id="PRO_5044570482" evidence="1">
    <location>
        <begin position="25"/>
        <end position="212"/>
    </location>
</feature>
<dbReference type="Proteomes" id="UP000191946">
    <property type="component" value="Unassembled WGS sequence"/>
</dbReference>
<sequence>MNTKQLLFCALTVCSTLASTAALAGNAPLQQIQKKWAECQYSTPDGDEKEQCFHRAIAKTSIYLDREPGNPELTVWLAINKASLAGAQGGLGALSLAKEAKSLLEGVIATSPQTLDGSAYTSLGSLYYKVPGWPIGFGDDDKAEEMLKKALEINPKGIDPNYFYGDFLAEEGRDKEAKVYLTRAMQATPRPDRPLADKGRKLEIEATLGRLK</sequence>
<evidence type="ECO:0000313" key="4">
    <source>
        <dbReference type="Proteomes" id="UP000191946"/>
    </source>
</evidence>
<evidence type="ECO:0000313" key="2">
    <source>
        <dbReference type="EMBL" id="ASZ51969.1"/>
    </source>
</evidence>
<dbReference type="EMBL" id="CP023248">
    <property type="protein sequence ID" value="ASZ51969.1"/>
    <property type="molecule type" value="Genomic_DNA"/>
</dbReference>
<dbReference type="RefSeq" id="WP_005500421.1">
    <property type="nucleotide sequence ID" value="NZ_CP023248.2"/>
</dbReference>
<dbReference type="AlphaFoldDB" id="A0A249W5U8"/>
<proteinExistence type="predicted"/>
<protein>
    <submittedName>
        <fullName evidence="2">Tetratricopeptide repeat protein</fullName>
    </submittedName>
</protein>
<feature type="signal peptide" evidence="1">
    <location>
        <begin position="1"/>
        <end position="24"/>
    </location>
</feature>
<organism evidence="2">
    <name type="scientific">Vibrio parahaemolyticus</name>
    <dbReference type="NCBI Taxonomy" id="670"/>
    <lineage>
        <taxon>Bacteria</taxon>
        <taxon>Pseudomonadati</taxon>
        <taxon>Pseudomonadota</taxon>
        <taxon>Gammaproteobacteria</taxon>
        <taxon>Vibrionales</taxon>
        <taxon>Vibrionaceae</taxon>
        <taxon>Vibrio</taxon>
    </lineage>
</organism>
<keyword evidence="4" id="KW-1185">Reference proteome</keyword>
<dbReference type="InterPro" id="IPR011990">
    <property type="entry name" value="TPR-like_helical_dom_sf"/>
</dbReference>
<reference evidence="2" key="2">
    <citation type="submission" date="2017-09" db="EMBL/GenBank/DDBJ databases">
        <authorList>
            <person name="Ehlers B."/>
            <person name="Leendertz F.H."/>
        </authorList>
    </citation>
    <scope>NUCLEOTIDE SEQUENCE</scope>
    <source>
        <strain evidence="2">MAVP-26</strain>
    </source>
</reference>